<dbReference type="InterPro" id="IPR007679">
    <property type="entry name" value="DUF569"/>
</dbReference>
<dbReference type="CDD" id="cd23340">
    <property type="entry name" value="beta-trefoil_FSCN_ACP-like"/>
    <property type="match status" value="1"/>
</dbReference>
<dbReference type="RefSeq" id="XP_071915833.1">
    <property type="nucleotide sequence ID" value="XM_072059732.1"/>
</dbReference>
<protein>
    <recommendedName>
        <fullName evidence="1">DUF569 domain-containing protein</fullName>
    </recommendedName>
</protein>
<evidence type="ECO:0000313" key="2">
    <source>
        <dbReference type="Proteomes" id="UP001652660"/>
    </source>
</evidence>
<gene>
    <name evidence="3" type="primary">LOC113722817</name>
</gene>
<dbReference type="PANTHER" id="PTHR31205:SF32">
    <property type="entry name" value="DUF569 DOMAIN-CONTAINING PROTEIN"/>
    <property type="match status" value="1"/>
</dbReference>
<name>A0ABM4V8G2_COFAR</name>
<organism evidence="2 3">
    <name type="scientific">Coffea arabica</name>
    <name type="common">Arabian coffee</name>
    <dbReference type="NCBI Taxonomy" id="13443"/>
    <lineage>
        <taxon>Eukaryota</taxon>
        <taxon>Viridiplantae</taxon>
        <taxon>Streptophyta</taxon>
        <taxon>Embryophyta</taxon>
        <taxon>Tracheophyta</taxon>
        <taxon>Spermatophyta</taxon>
        <taxon>Magnoliopsida</taxon>
        <taxon>eudicotyledons</taxon>
        <taxon>Gunneridae</taxon>
        <taxon>Pentapetalae</taxon>
        <taxon>asterids</taxon>
        <taxon>lamiids</taxon>
        <taxon>Gentianales</taxon>
        <taxon>Rubiaceae</taxon>
        <taxon>Ixoroideae</taxon>
        <taxon>Gardenieae complex</taxon>
        <taxon>Bertiereae - Coffeeae clade</taxon>
        <taxon>Coffeeae</taxon>
        <taxon>Coffea</taxon>
    </lineage>
</organism>
<accession>A0ABM4V8G2</accession>
<dbReference type="PANTHER" id="PTHR31205">
    <property type="entry name" value="ACTIN CROSS-LINKING PROTEIN (DUF569)"/>
    <property type="match status" value="1"/>
</dbReference>
<evidence type="ECO:0000313" key="3">
    <source>
        <dbReference type="RefSeq" id="XP_071915833.1"/>
    </source>
</evidence>
<dbReference type="Pfam" id="PF04601">
    <property type="entry name" value="DUF569"/>
    <property type="match status" value="1"/>
</dbReference>
<dbReference type="Proteomes" id="UP001652660">
    <property type="component" value="Chromosome 7e"/>
</dbReference>
<sequence>MSQKILFNRIAGIGLAMELLAGAKIIRLRTHKGKYLIAGDDEESVRQDRDGSMKQARWTVEFVDGNDGVRLKSCYRKYLTATNEPIVPRTKGHKVLQTLPTRLTSAIEWQVERQGSELRFKTHYGQFLRPYGGLPPYRNRVGHDVPCRTHTEDKILWELDILESVDSVKSQENAIH</sequence>
<feature type="domain" description="DUF569" evidence="1">
    <location>
        <begin position="17"/>
        <end position="157"/>
    </location>
</feature>
<keyword evidence="2" id="KW-1185">Reference proteome</keyword>
<dbReference type="InterPro" id="IPR008999">
    <property type="entry name" value="Actin-crosslinking"/>
</dbReference>
<proteinExistence type="predicted"/>
<dbReference type="SUPFAM" id="SSF50405">
    <property type="entry name" value="Actin-crosslinking proteins"/>
    <property type="match status" value="1"/>
</dbReference>
<dbReference type="Gene3D" id="2.80.10.50">
    <property type="match status" value="1"/>
</dbReference>
<evidence type="ECO:0000259" key="1">
    <source>
        <dbReference type="Pfam" id="PF04601"/>
    </source>
</evidence>
<dbReference type="GeneID" id="113722817"/>
<reference evidence="3" key="1">
    <citation type="submission" date="2025-08" db="UniProtKB">
        <authorList>
            <consortium name="RefSeq"/>
        </authorList>
    </citation>
    <scope>IDENTIFICATION</scope>
    <source>
        <tissue evidence="3">Leaves</tissue>
    </source>
</reference>